<dbReference type="PANTHER" id="PTHR44489:SF14">
    <property type="entry name" value="ZINC FINGER CCCH DOMAIN-CONTAINING PROTEIN 59-RELATED"/>
    <property type="match status" value="1"/>
</dbReference>
<accession>A0ABD3JBK3</accession>
<dbReference type="InterPro" id="IPR001680">
    <property type="entry name" value="WD40_rpt"/>
</dbReference>
<evidence type="ECO:0000313" key="2">
    <source>
        <dbReference type="EMBL" id="KAL3725401.1"/>
    </source>
</evidence>
<organism evidence="2 3">
    <name type="scientific">Eucalyptus globulus</name>
    <name type="common">Tasmanian blue gum</name>
    <dbReference type="NCBI Taxonomy" id="34317"/>
    <lineage>
        <taxon>Eukaryota</taxon>
        <taxon>Viridiplantae</taxon>
        <taxon>Streptophyta</taxon>
        <taxon>Embryophyta</taxon>
        <taxon>Tracheophyta</taxon>
        <taxon>Spermatophyta</taxon>
        <taxon>Magnoliopsida</taxon>
        <taxon>eudicotyledons</taxon>
        <taxon>Gunneridae</taxon>
        <taxon>Pentapetalae</taxon>
        <taxon>rosids</taxon>
        <taxon>malvids</taxon>
        <taxon>Myrtales</taxon>
        <taxon>Myrtaceae</taxon>
        <taxon>Myrtoideae</taxon>
        <taxon>Eucalypteae</taxon>
        <taxon>Eucalyptus</taxon>
    </lineage>
</organism>
<name>A0ABD3JBK3_EUCGL</name>
<dbReference type="SMART" id="SM00320">
    <property type="entry name" value="WD40"/>
    <property type="match status" value="1"/>
</dbReference>
<keyword evidence="1" id="KW-0853">WD repeat</keyword>
<evidence type="ECO:0000256" key="1">
    <source>
        <dbReference type="PROSITE-ProRule" id="PRU00221"/>
    </source>
</evidence>
<sequence length="146" mass="15644">MTTIDAGLSPTTASRRIKIVVVRPGSNGRRKKTSYAINELPGMTALAARTARFLHSWSRGGELCMLAQLRGHQDAVTGAGLPSGSGVLFSGSRDGTVRSWDCGTGACVRVFQVGREVGSLVTEGSGVFVWRWSEKEKEKEKESLSS</sequence>
<reference evidence="2 3" key="1">
    <citation type="submission" date="2024-11" db="EMBL/GenBank/DDBJ databases">
        <title>Chromosome-level genome assembly of Eucalyptus globulus Labill. provides insights into its genome evolution.</title>
        <authorList>
            <person name="Li X."/>
        </authorList>
    </citation>
    <scope>NUCLEOTIDE SEQUENCE [LARGE SCALE GENOMIC DNA]</scope>
    <source>
        <strain evidence="2">CL2024</strain>
        <tissue evidence="2">Fresh tender leaves</tissue>
    </source>
</reference>
<dbReference type="InterPro" id="IPR015943">
    <property type="entry name" value="WD40/YVTN_repeat-like_dom_sf"/>
</dbReference>
<feature type="repeat" description="WD" evidence="1">
    <location>
        <begin position="69"/>
        <end position="110"/>
    </location>
</feature>
<dbReference type="PROSITE" id="PS50082">
    <property type="entry name" value="WD_REPEATS_2"/>
    <property type="match status" value="1"/>
</dbReference>
<proteinExistence type="predicted"/>
<comment type="caution">
    <text evidence="2">The sequence shown here is derived from an EMBL/GenBank/DDBJ whole genome shotgun (WGS) entry which is preliminary data.</text>
</comment>
<dbReference type="Proteomes" id="UP001634007">
    <property type="component" value="Unassembled WGS sequence"/>
</dbReference>
<dbReference type="Gene3D" id="2.130.10.10">
    <property type="entry name" value="YVTN repeat-like/Quinoprotein amine dehydrogenase"/>
    <property type="match status" value="1"/>
</dbReference>
<dbReference type="InterPro" id="IPR036322">
    <property type="entry name" value="WD40_repeat_dom_sf"/>
</dbReference>
<dbReference type="InterPro" id="IPR044715">
    <property type="entry name" value="WDR86-like"/>
</dbReference>
<dbReference type="Pfam" id="PF00400">
    <property type="entry name" value="WD40"/>
    <property type="match status" value="1"/>
</dbReference>
<dbReference type="EMBL" id="JBJKBG010000008">
    <property type="protein sequence ID" value="KAL3725401.1"/>
    <property type="molecule type" value="Genomic_DNA"/>
</dbReference>
<evidence type="ECO:0000313" key="3">
    <source>
        <dbReference type="Proteomes" id="UP001634007"/>
    </source>
</evidence>
<dbReference type="PANTHER" id="PTHR44489">
    <property type="match status" value="1"/>
</dbReference>
<dbReference type="AlphaFoldDB" id="A0ABD3JBK3"/>
<protein>
    <submittedName>
        <fullName evidence="2">Uncharacterized protein</fullName>
    </submittedName>
</protein>
<dbReference type="PROSITE" id="PS50294">
    <property type="entry name" value="WD_REPEATS_REGION"/>
    <property type="match status" value="1"/>
</dbReference>
<dbReference type="SUPFAM" id="SSF50978">
    <property type="entry name" value="WD40 repeat-like"/>
    <property type="match status" value="1"/>
</dbReference>
<keyword evidence="3" id="KW-1185">Reference proteome</keyword>
<gene>
    <name evidence="2" type="ORF">ACJRO7_030425</name>
</gene>